<name>A0ABW2PWL0_9BACL</name>
<keyword evidence="2" id="KW-1003">Cell membrane</keyword>
<keyword evidence="5 6" id="KW-0472">Membrane</keyword>
<accession>A0ABW2PWL0</accession>
<dbReference type="PANTHER" id="PTHR23513">
    <property type="entry name" value="INTEGRAL MEMBRANE EFFLUX PROTEIN-RELATED"/>
    <property type="match status" value="1"/>
</dbReference>
<comment type="caution">
    <text evidence="7">The sequence shown here is derived from an EMBL/GenBank/DDBJ whole genome shotgun (WGS) entry which is preliminary data.</text>
</comment>
<keyword evidence="4 6" id="KW-1133">Transmembrane helix</keyword>
<evidence type="ECO:0000256" key="1">
    <source>
        <dbReference type="ARBA" id="ARBA00004651"/>
    </source>
</evidence>
<reference evidence="8" key="1">
    <citation type="journal article" date="2019" name="Int. J. Syst. Evol. Microbiol.">
        <title>The Global Catalogue of Microorganisms (GCM) 10K type strain sequencing project: providing services to taxonomists for standard genome sequencing and annotation.</title>
        <authorList>
            <consortium name="The Broad Institute Genomics Platform"/>
            <consortium name="The Broad Institute Genome Sequencing Center for Infectious Disease"/>
            <person name="Wu L."/>
            <person name="Ma J."/>
        </authorList>
    </citation>
    <scope>NUCLEOTIDE SEQUENCE [LARGE SCALE GENOMIC DNA]</scope>
    <source>
        <strain evidence="8">CGMCC 1.16305</strain>
    </source>
</reference>
<dbReference type="PANTHER" id="PTHR23513:SF19">
    <property type="entry name" value="MAJOR FACILITATOR SUPERFAMILY (MFS) PROFILE DOMAIN-CONTAINING PROTEIN"/>
    <property type="match status" value="1"/>
</dbReference>
<comment type="subcellular location">
    <subcellularLocation>
        <location evidence="1">Cell membrane</location>
        <topology evidence="1">Multi-pass membrane protein</topology>
    </subcellularLocation>
</comment>
<organism evidence="7 8">
    <name type="scientific">Scopulibacillus cellulosilyticus</name>
    <dbReference type="NCBI Taxonomy" id="2665665"/>
    <lineage>
        <taxon>Bacteria</taxon>
        <taxon>Bacillati</taxon>
        <taxon>Bacillota</taxon>
        <taxon>Bacilli</taxon>
        <taxon>Bacillales</taxon>
        <taxon>Sporolactobacillaceae</taxon>
        <taxon>Scopulibacillus</taxon>
    </lineage>
</organism>
<proteinExistence type="predicted"/>
<feature type="transmembrane region" description="Helical" evidence="6">
    <location>
        <begin position="168"/>
        <end position="187"/>
    </location>
</feature>
<evidence type="ECO:0000313" key="8">
    <source>
        <dbReference type="Proteomes" id="UP001596505"/>
    </source>
</evidence>
<evidence type="ECO:0000256" key="2">
    <source>
        <dbReference type="ARBA" id="ARBA00022475"/>
    </source>
</evidence>
<evidence type="ECO:0000313" key="7">
    <source>
        <dbReference type="EMBL" id="MFC7393037.1"/>
    </source>
</evidence>
<feature type="transmembrane region" description="Helical" evidence="6">
    <location>
        <begin position="12"/>
        <end position="35"/>
    </location>
</feature>
<gene>
    <name evidence="7" type="ORF">ACFQRG_08575</name>
</gene>
<dbReference type="InterPro" id="IPR011701">
    <property type="entry name" value="MFS"/>
</dbReference>
<feature type="transmembrane region" description="Helical" evidence="6">
    <location>
        <begin position="347"/>
        <end position="369"/>
    </location>
</feature>
<keyword evidence="3 6" id="KW-0812">Transmembrane</keyword>
<dbReference type="SUPFAM" id="SSF103473">
    <property type="entry name" value="MFS general substrate transporter"/>
    <property type="match status" value="1"/>
</dbReference>
<dbReference type="Gene3D" id="1.20.1250.20">
    <property type="entry name" value="MFS general substrate transporter like domains"/>
    <property type="match status" value="1"/>
</dbReference>
<protein>
    <submittedName>
        <fullName evidence="7">MFS transporter</fullName>
    </submittedName>
</protein>
<evidence type="ECO:0000256" key="5">
    <source>
        <dbReference type="ARBA" id="ARBA00023136"/>
    </source>
</evidence>
<dbReference type="Pfam" id="PF07690">
    <property type="entry name" value="MFS_1"/>
    <property type="match status" value="1"/>
</dbReference>
<feature type="transmembrane region" description="Helical" evidence="6">
    <location>
        <begin position="309"/>
        <end position="326"/>
    </location>
</feature>
<feature type="transmembrane region" description="Helical" evidence="6">
    <location>
        <begin position="228"/>
        <end position="250"/>
    </location>
</feature>
<dbReference type="EMBL" id="JBHTCO010000007">
    <property type="protein sequence ID" value="MFC7393037.1"/>
    <property type="molecule type" value="Genomic_DNA"/>
</dbReference>
<dbReference type="RefSeq" id="WP_380965474.1">
    <property type="nucleotide sequence ID" value="NZ_JBHTCO010000007.1"/>
</dbReference>
<evidence type="ECO:0000256" key="6">
    <source>
        <dbReference type="SAM" id="Phobius"/>
    </source>
</evidence>
<sequence length="408" mass="45389">MDQTNVVSFRFLWLGQMLANLGDVLYIVSLITLVYKVTDSVTLVSLIPFVITMTSLISGLLAPLMINKYKLKSILFYSQSGKTIILLILCLFTPYIGFDTLFLIYLLIAIVSFLDGWAMPARNALVPGLVEERKLVKVNSFLAISDQVTQLIAWPIGSVLLAAWGGPYILWLTFGLFIVSTSFMSLIKDKGIGVVKSEDGSSKWSVLKEGWQMIWESKQLRTISTMSILEAMANGVWIAAILLVYVSQALHKGEAWWGFINTSFLAGMILGGLLVYRYAKHLENNLGKTMMLASICLTVITLLFGMNSISWIALMFSLVLGLPQMARDVAETTIVQRSAKKERLAKIFSARGTLFNGAFGISSVLLGWLTDLFGVRTTFLTAAALFFCSFLIAFFNREYLFNSRISKN</sequence>
<dbReference type="Proteomes" id="UP001596505">
    <property type="component" value="Unassembled WGS sequence"/>
</dbReference>
<keyword evidence="8" id="KW-1185">Reference proteome</keyword>
<evidence type="ECO:0000256" key="4">
    <source>
        <dbReference type="ARBA" id="ARBA00022989"/>
    </source>
</evidence>
<dbReference type="InterPro" id="IPR036259">
    <property type="entry name" value="MFS_trans_sf"/>
</dbReference>
<evidence type="ECO:0000256" key="3">
    <source>
        <dbReference type="ARBA" id="ARBA00022692"/>
    </source>
</evidence>
<dbReference type="CDD" id="cd06173">
    <property type="entry name" value="MFS_MefA_like"/>
    <property type="match status" value="1"/>
</dbReference>
<feature type="transmembrane region" description="Helical" evidence="6">
    <location>
        <begin position="41"/>
        <end position="62"/>
    </location>
</feature>
<feature type="transmembrane region" description="Helical" evidence="6">
    <location>
        <begin position="286"/>
        <end position="303"/>
    </location>
</feature>
<feature type="transmembrane region" description="Helical" evidence="6">
    <location>
        <begin position="256"/>
        <end position="279"/>
    </location>
</feature>
<feature type="transmembrane region" description="Helical" evidence="6">
    <location>
        <begin position="375"/>
        <end position="395"/>
    </location>
</feature>